<dbReference type="EMBL" id="SNRW01016133">
    <property type="protein sequence ID" value="KAA6369678.1"/>
    <property type="molecule type" value="Genomic_DNA"/>
</dbReference>
<reference evidence="2 3" key="1">
    <citation type="submission" date="2019-03" db="EMBL/GenBank/DDBJ databases">
        <title>Single cell metagenomics reveals metabolic interactions within the superorganism composed of flagellate Streblomastix strix and complex community of Bacteroidetes bacteria on its surface.</title>
        <authorList>
            <person name="Treitli S.C."/>
            <person name="Kolisko M."/>
            <person name="Husnik F."/>
            <person name="Keeling P."/>
            <person name="Hampl V."/>
        </authorList>
    </citation>
    <scope>NUCLEOTIDE SEQUENCE [LARGE SCALE GENOMIC DNA]</scope>
    <source>
        <strain evidence="2">ST1C</strain>
    </source>
</reference>
<keyword evidence="1" id="KW-1133">Transmembrane helix</keyword>
<evidence type="ECO:0000313" key="2">
    <source>
        <dbReference type="EMBL" id="KAA6369678.1"/>
    </source>
</evidence>
<comment type="caution">
    <text evidence="2">The sequence shown here is derived from an EMBL/GenBank/DDBJ whole genome shotgun (WGS) entry which is preliminary data.</text>
</comment>
<evidence type="ECO:0000313" key="3">
    <source>
        <dbReference type="Proteomes" id="UP000324800"/>
    </source>
</evidence>
<proteinExistence type="predicted"/>
<name>A0A5J4UG90_9EUKA</name>
<dbReference type="AlphaFoldDB" id="A0A5J4UG90"/>
<keyword evidence="1" id="KW-0472">Membrane</keyword>
<evidence type="ECO:0000256" key="1">
    <source>
        <dbReference type="SAM" id="Phobius"/>
    </source>
</evidence>
<feature type="transmembrane region" description="Helical" evidence="1">
    <location>
        <begin position="116"/>
        <end position="138"/>
    </location>
</feature>
<keyword evidence="1" id="KW-0812">Transmembrane</keyword>
<organism evidence="2 3">
    <name type="scientific">Streblomastix strix</name>
    <dbReference type="NCBI Taxonomy" id="222440"/>
    <lineage>
        <taxon>Eukaryota</taxon>
        <taxon>Metamonada</taxon>
        <taxon>Preaxostyla</taxon>
        <taxon>Oxymonadida</taxon>
        <taxon>Streblomastigidae</taxon>
        <taxon>Streblomastix</taxon>
    </lineage>
</organism>
<sequence length="162" mass="18961">MIFWLLFIVPLFAERLNIFWECEKIEQDLENRTASSKADIHTKEQVLQYYNTDCILMKDFVYKGKINPHNRLELCNFLRETMDQKLSFNDTVKEIEEANKRSCFGLVNETLGQDKAVAIVCIILELSFISFIGIVVLIKCFGRRRKYKPIKIQGSPFHESTS</sequence>
<protein>
    <submittedName>
        <fullName evidence="2">Uncharacterized protein</fullName>
    </submittedName>
</protein>
<accession>A0A5J4UG90</accession>
<dbReference type="Proteomes" id="UP000324800">
    <property type="component" value="Unassembled WGS sequence"/>
</dbReference>
<gene>
    <name evidence="2" type="ORF">EZS28_034795</name>
</gene>